<dbReference type="HOGENOM" id="CLU_1653768_0_0_1"/>
<protein>
    <submittedName>
        <fullName evidence="1 2">Uncharacterized protein</fullName>
    </submittedName>
</protein>
<evidence type="ECO:0000313" key="2">
    <source>
        <dbReference type="EnsemblMetazoa" id="CapteP186618"/>
    </source>
</evidence>
<name>R7VL68_CAPTE</name>
<dbReference type="EnsemblMetazoa" id="CapteT186618">
    <property type="protein sequence ID" value="CapteP186618"/>
    <property type="gene ID" value="CapteG186618"/>
</dbReference>
<accession>R7VL68</accession>
<organism evidence="1">
    <name type="scientific">Capitella teleta</name>
    <name type="common">Polychaete worm</name>
    <dbReference type="NCBI Taxonomy" id="283909"/>
    <lineage>
        <taxon>Eukaryota</taxon>
        <taxon>Metazoa</taxon>
        <taxon>Spiralia</taxon>
        <taxon>Lophotrochozoa</taxon>
        <taxon>Annelida</taxon>
        <taxon>Polychaeta</taxon>
        <taxon>Sedentaria</taxon>
        <taxon>Scolecida</taxon>
        <taxon>Capitellidae</taxon>
        <taxon>Capitella</taxon>
    </lineage>
</organism>
<gene>
    <name evidence="1" type="ORF">CAPTEDRAFT_186618</name>
</gene>
<evidence type="ECO:0000313" key="1">
    <source>
        <dbReference type="EMBL" id="ELU17355.1"/>
    </source>
</evidence>
<dbReference type="Proteomes" id="UP000014760">
    <property type="component" value="Unassembled WGS sequence"/>
</dbReference>
<dbReference type="EMBL" id="KB292551">
    <property type="protein sequence ID" value="ELU17355.1"/>
    <property type="molecule type" value="Genomic_DNA"/>
</dbReference>
<reference evidence="1 3" key="2">
    <citation type="journal article" date="2013" name="Nature">
        <title>Insights into bilaterian evolution from three spiralian genomes.</title>
        <authorList>
            <person name="Simakov O."/>
            <person name="Marletaz F."/>
            <person name="Cho S.J."/>
            <person name="Edsinger-Gonzales E."/>
            <person name="Havlak P."/>
            <person name="Hellsten U."/>
            <person name="Kuo D.H."/>
            <person name="Larsson T."/>
            <person name="Lv J."/>
            <person name="Arendt D."/>
            <person name="Savage R."/>
            <person name="Osoegawa K."/>
            <person name="de Jong P."/>
            <person name="Grimwood J."/>
            <person name="Chapman J.A."/>
            <person name="Shapiro H."/>
            <person name="Aerts A."/>
            <person name="Otillar R.P."/>
            <person name="Terry A.Y."/>
            <person name="Boore J.L."/>
            <person name="Grigoriev I.V."/>
            <person name="Lindberg D.R."/>
            <person name="Seaver E.C."/>
            <person name="Weisblat D.A."/>
            <person name="Putnam N.H."/>
            <person name="Rokhsar D.S."/>
        </authorList>
    </citation>
    <scope>NUCLEOTIDE SEQUENCE</scope>
    <source>
        <strain evidence="1 3">I ESC-2004</strain>
    </source>
</reference>
<evidence type="ECO:0000313" key="3">
    <source>
        <dbReference type="Proteomes" id="UP000014760"/>
    </source>
</evidence>
<reference evidence="3" key="1">
    <citation type="submission" date="2012-12" db="EMBL/GenBank/DDBJ databases">
        <authorList>
            <person name="Hellsten U."/>
            <person name="Grimwood J."/>
            <person name="Chapman J.A."/>
            <person name="Shapiro H."/>
            <person name="Aerts A."/>
            <person name="Otillar R.P."/>
            <person name="Terry A.Y."/>
            <person name="Boore J.L."/>
            <person name="Simakov O."/>
            <person name="Marletaz F."/>
            <person name="Cho S.-J."/>
            <person name="Edsinger-Gonzales E."/>
            <person name="Havlak P."/>
            <person name="Kuo D.-H."/>
            <person name="Larsson T."/>
            <person name="Lv J."/>
            <person name="Arendt D."/>
            <person name="Savage R."/>
            <person name="Osoegawa K."/>
            <person name="de Jong P."/>
            <person name="Lindberg D.R."/>
            <person name="Seaver E.C."/>
            <person name="Weisblat D.A."/>
            <person name="Putnam N.H."/>
            <person name="Grigoriev I.V."/>
            <person name="Rokhsar D.S."/>
        </authorList>
    </citation>
    <scope>NUCLEOTIDE SEQUENCE</scope>
    <source>
        <strain evidence="3">I ESC-2004</strain>
    </source>
</reference>
<reference evidence="2" key="3">
    <citation type="submission" date="2015-06" db="UniProtKB">
        <authorList>
            <consortium name="EnsemblMetazoa"/>
        </authorList>
    </citation>
    <scope>IDENTIFICATION</scope>
</reference>
<dbReference type="AlphaFoldDB" id="R7VL68"/>
<dbReference type="EMBL" id="AMQN01016922">
    <property type="status" value="NOT_ANNOTATED_CDS"/>
    <property type="molecule type" value="Genomic_DNA"/>
</dbReference>
<keyword evidence="3" id="KW-1185">Reference proteome</keyword>
<sequence>MADANQAKIAIPFTRILPTPIITARATCMANKVIAWRYGLHKIDMTVAPTSDMVTQDALLCCSCPHKVHLSLLRSGQTRMGEGRIAKDLLNGELKTGKRKTSRPLPPFKDACKRHLNAADVPTEYRQKGAVWKSALHTGEKRSQVKRLNHWRKGNINTTI</sequence>
<dbReference type="OrthoDB" id="10058735at2759"/>
<proteinExistence type="predicted"/>